<evidence type="ECO:0000313" key="4">
    <source>
        <dbReference type="Proteomes" id="UP000324897"/>
    </source>
</evidence>
<gene>
    <name evidence="3" type="ORF">EJB05_19382</name>
</gene>
<dbReference type="OrthoDB" id="1937321at2759"/>
<dbReference type="GO" id="GO:0009506">
    <property type="term" value="C:plasmodesma"/>
    <property type="evidence" value="ECO:0007669"/>
    <property type="project" value="TreeGrafter"/>
</dbReference>
<accession>A0A5J9UX93</accession>
<protein>
    <recommendedName>
        <fullName evidence="5">Transmembrane protein</fullName>
    </recommendedName>
</protein>
<feature type="signal peptide" evidence="2">
    <location>
        <begin position="1"/>
        <end position="23"/>
    </location>
</feature>
<feature type="chain" id="PRO_5023822865" description="Transmembrane protein" evidence="2">
    <location>
        <begin position="24"/>
        <end position="554"/>
    </location>
</feature>
<comment type="caution">
    <text evidence="3">The sequence shown here is derived from an EMBL/GenBank/DDBJ whole genome shotgun (WGS) entry which is preliminary data.</text>
</comment>
<dbReference type="PANTHER" id="PTHR31414">
    <property type="entry name" value="TRANSMEMBRANE PROTEIN DDB_G0292058"/>
    <property type="match status" value="1"/>
</dbReference>
<reference evidence="3 4" key="1">
    <citation type="journal article" date="2019" name="Sci. Rep.">
        <title>A high-quality genome of Eragrostis curvula grass provides insights into Poaceae evolution and supports new strategies to enhance forage quality.</title>
        <authorList>
            <person name="Carballo J."/>
            <person name="Santos B.A.C.M."/>
            <person name="Zappacosta D."/>
            <person name="Garbus I."/>
            <person name="Selva J.P."/>
            <person name="Gallo C.A."/>
            <person name="Diaz A."/>
            <person name="Albertini E."/>
            <person name="Caccamo M."/>
            <person name="Echenique V."/>
        </authorList>
    </citation>
    <scope>NUCLEOTIDE SEQUENCE [LARGE SCALE GENOMIC DNA]</scope>
    <source>
        <strain evidence="4">cv. Victoria</strain>
        <tissue evidence="3">Leaf</tissue>
    </source>
</reference>
<dbReference type="PANTHER" id="PTHR31414:SF15">
    <property type="entry name" value="PLASMA MEMBRANE FUSION PROTEIN"/>
    <property type="match status" value="1"/>
</dbReference>
<keyword evidence="1" id="KW-0812">Transmembrane</keyword>
<proteinExistence type="predicted"/>
<feature type="transmembrane region" description="Helical" evidence="1">
    <location>
        <begin position="146"/>
        <end position="169"/>
    </location>
</feature>
<name>A0A5J9UX93_9POAL</name>
<evidence type="ECO:0008006" key="5">
    <source>
        <dbReference type="Google" id="ProtNLM"/>
    </source>
</evidence>
<feature type="transmembrane region" description="Helical" evidence="1">
    <location>
        <begin position="285"/>
        <end position="311"/>
    </location>
</feature>
<evidence type="ECO:0000313" key="3">
    <source>
        <dbReference type="EMBL" id="TVU27881.1"/>
    </source>
</evidence>
<dbReference type="InterPro" id="IPR040283">
    <property type="entry name" value="DDB_G0292058-like"/>
</dbReference>
<feature type="transmembrane region" description="Helical" evidence="1">
    <location>
        <begin position="259"/>
        <end position="278"/>
    </location>
</feature>
<dbReference type="AlphaFoldDB" id="A0A5J9UX93"/>
<keyword evidence="4" id="KW-1185">Reference proteome</keyword>
<organism evidence="3 4">
    <name type="scientific">Eragrostis curvula</name>
    <name type="common">weeping love grass</name>
    <dbReference type="NCBI Taxonomy" id="38414"/>
    <lineage>
        <taxon>Eukaryota</taxon>
        <taxon>Viridiplantae</taxon>
        <taxon>Streptophyta</taxon>
        <taxon>Embryophyta</taxon>
        <taxon>Tracheophyta</taxon>
        <taxon>Spermatophyta</taxon>
        <taxon>Magnoliopsida</taxon>
        <taxon>Liliopsida</taxon>
        <taxon>Poales</taxon>
        <taxon>Poaceae</taxon>
        <taxon>PACMAD clade</taxon>
        <taxon>Chloridoideae</taxon>
        <taxon>Eragrostideae</taxon>
        <taxon>Eragrostidinae</taxon>
        <taxon>Eragrostis</taxon>
    </lineage>
</organism>
<keyword evidence="1" id="KW-1133">Transmembrane helix</keyword>
<keyword evidence="1" id="KW-0472">Membrane</keyword>
<dbReference type="Gramene" id="TVU27881">
    <property type="protein sequence ID" value="TVU27881"/>
    <property type="gene ID" value="EJB05_19382"/>
</dbReference>
<dbReference type="Proteomes" id="UP000324897">
    <property type="component" value="Chromosome 1"/>
</dbReference>
<dbReference type="GO" id="GO:0005886">
    <property type="term" value="C:plasma membrane"/>
    <property type="evidence" value="ECO:0007669"/>
    <property type="project" value="TreeGrafter"/>
</dbReference>
<feature type="transmembrane region" description="Helical" evidence="1">
    <location>
        <begin position="110"/>
        <end position="134"/>
    </location>
</feature>
<sequence length="554" mass="61742">MALSVSIVRLALLLLAVLPFCATHPSPAFHTPREFQFQTAHHSDGYGLVIRRSTAEAPVDTNITTNSSFVLAAERTYRKDPLNGFRKYPGGWNISEVHYWASVGYTAAPLFSIALVWFVLFFLLMLGICCHHCCCPHRSYKYSRTAYALSLILLILFTCAAIAGCVMLYDGQGKFHKSTTTTLDFIVGQANFTVDNLRNLSDSLSAAKKVDIGRFLLPADVQNQIDEIQVKLNSSATDLSTRTMDNSEKINKLLNRVRIALIVIAAVMLFVAFVGFLLSIFGLEFLVSVLVVFGWILVTGTFILCGVFLLLHNVVSDTCVAMDEWVAHPTEHTALDDIIPCVEPATANESLYKSRQVTFQLVNLVNQAISNVSNINPPPNTPIFYFNQSGPLMPMLCNPFKPDLSNRTCTRGEVTLDNATQVYNSFVCQTTTVSGAEICTTVGRVTPRIYRQMEAGITVSQGLYQYGPFLIQLEDCTFVRDTFTNINQNYCPGLQRYSKWVYVGLVMVSSAVMLSLIFWVIYARERRHRAYNKQFIVGHNYPTEDKPAATAPNA</sequence>
<dbReference type="EMBL" id="RWGY01000011">
    <property type="protein sequence ID" value="TVU27881.1"/>
    <property type="molecule type" value="Genomic_DNA"/>
</dbReference>
<keyword evidence="2" id="KW-0732">Signal</keyword>
<evidence type="ECO:0000256" key="1">
    <source>
        <dbReference type="SAM" id="Phobius"/>
    </source>
</evidence>
<feature type="transmembrane region" description="Helical" evidence="1">
    <location>
        <begin position="500"/>
        <end position="523"/>
    </location>
</feature>
<evidence type="ECO:0000256" key="2">
    <source>
        <dbReference type="SAM" id="SignalP"/>
    </source>
</evidence>